<dbReference type="InterPro" id="IPR016143">
    <property type="entry name" value="Citrate_synth-like_sm_a-sub"/>
</dbReference>
<dbReference type="NCBIfam" id="NF033379">
    <property type="entry name" value="FrucBisAld_I"/>
    <property type="match status" value="1"/>
</dbReference>
<dbReference type="SUPFAM" id="SSF48256">
    <property type="entry name" value="Citrate synthase"/>
    <property type="match status" value="1"/>
</dbReference>
<evidence type="ECO:0000256" key="4">
    <source>
        <dbReference type="ARBA" id="ARBA00013068"/>
    </source>
</evidence>
<name>A0A310SGB9_9HYME</name>
<dbReference type="UniPathway" id="UPA00109">
    <property type="reaction ID" value="UER00183"/>
</dbReference>
<dbReference type="FunFam" id="3.20.20.70:FF:000140">
    <property type="entry name" value="Fructose-bisphosphate aldolase"/>
    <property type="match status" value="1"/>
</dbReference>
<keyword evidence="9" id="KW-1185">Reference proteome</keyword>
<dbReference type="PANTHER" id="PTHR11627">
    <property type="entry name" value="FRUCTOSE-BISPHOSPHATE ALDOLASE"/>
    <property type="match status" value="1"/>
</dbReference>
<evidence type="ECO:0000256" key="5">
    <source>
        <dbReference type="ARBA" id="ARBA00013779"/>
    </source>
</evidence>
<dbReference type="InterPro" id="IPR000741">
    <property type="entry name" value="FBA_I"/>
</dbReference>
<accession>A0A310SGB9</accession>
<dbReference type="InterPro" id="IPR002020">
    <property type="entry name" value="Citrate_synthase"/>
</dbReference>
<comment type="pathway">
    <text evidence="2">Carbohydrate degradation; glycolysis; D-glyceraldehyde 3-phosphate and glycerone phosphate from D-glucose: step 4/4.</text>
</comment>
<dbReference type="GO" id="GO:0046912">
    <property type="term" value="F:acyltransferase activity, acyl groups converted into alkyl on transfer"/>
    <property type="evidence" value="ECO:0007669"/>
    <property type="project" value="InterPro"/>
</dbReference>
<dbReference type="GO" id="GO:0006096">
    <property type="term" value="P:glycolytic process"/>
    <property type="evidence" value="ECO:0007669"/>
    <property type="project" value="UniProtKB-UniPathway"/>
</dbReference>
<dbReference type="InterPro" id="IPR013785">
    <property type="entry name" value="Aldolase_TIM"/>
</dbReference>
<dbReference type="Pfam" id="PF00285">
    <property type="entry name" value="Citrate_synt"/>
    <property type="match status" value="1"/>
</dbReference>
<dbReference type="EMBL" id="KQ760241">
    <property type="protein sequence ID" value="OAD61297.1"/>
    <property type="molecule type" value="Genomic_DNA"/>
</dbReference>
<comment type="catalytic activity">
    <reaction evidence="1">
        <text>beta-D-fructose 1,6-bisphosphate = D-glyceraldehyde 3-phosphate + dihydroxyacetone phosphate</text>
        <dbReference type="Rhea" id="RHEA:14729"/>
        <dbReference type="ChEBI" id="CHEBI:32966"/>
        <dbReference type="ChEBI" id="CHEBI:57642"/>
        <dbReference type="ChEBI" id="CHEBI:59776"/>
        <dbReference type="EC" id="4.1.2.13"/>
    </reaction>
</comment>
<gene>
    <name evidence="8" type="ORF">WN48_02566</name>
</gene>
<evidence type="ECO:0000256" key="6">
    <source>
        <dbReference type="ARBA" id="ARBA00023152"/>
    </source>
</evidence>
<dbReference type="EC" id="4.1.2.13" evidence="4"/>
<proteinExistence type="inferred from homology"/>
<evidence type="ECO:0000256" key="3">
    <source>
        <dbReference type="ARBA" id="ARBA00010387"/>
    </source>
</evidence>
<keyword evidence="6" id="KW-0324">Glycolysis</keyword>
<reference evidence="8 9" key="1">
    <citation type="submission" date="2015-07" db="EMBL/GenBank/DDBJ databases">
        <title>The genome of Eufriesea mexicana.</title>
        <authorList>
            <person name="Pan H."/>
            <person name="Kapheim K."/>
        </authorList>
    </citation>
    <scope>NUCLEOTIDE SEQUENCE [LARGE SCALE GENOMIC DNA]</scope>
    <source>
        <strain evidence="8">0111107269</strain>
        <tissue evidence="8">Whole body</tissue>
    </source>
</reference>
<dbReference type="Gene3D" id="1.10.580.10">
    <property type="entry name" value="Citrate Synthase, domain 1"/>
    <property type="match status" value="1"/>
</dbReference>
<dbReference type="Gene3D" id="1.10.230.10">
    <property type="entry name" value="Cytochrome P450-Terp, domain 2"/>
    <property type="match status" value="1"/>
</dbReference>
<dbReference type="InterPro" id="IPR016142">
    <property type="entry name" value="Citrate_synth-like_lrg_a-sub"/>
</dbReference>
<dbReference type="Gene3D" id="3.20.20.70">
    <property type="entry name" value="Aldolase class I"/>
    <property type="match status" value="1"/>
</dbReference>
<sequence>MLQIWRGLRVLNLRTVILENARNCSDANFPGQRHVLTVGIDLPMYEVSTTRGVPSTSIDLKEALCEKIPIHYDLLRNFRQRYGSSVISHITVENIYQGLNGVKTMVRETSELDPKYGIRYRGLTIPEVVTLLPRQGKSPSPEAVFWLLLTGDVPTQEQTASLIADWSMRRQKRKDWWSGPGGGTVGSVLGNLPKTTSPLEKLSVALTVFDSGKHIKAALKNGALNHTHWEYVYEDGMELLATLPAIIGLIARGELKNLNEESGDWIQFLSGYLCNAFNISENKKNSMVEFLRLYVLLNADENGGIPGVHVTEILGSSQLCINQALAAGALAYADEPKSGTVSQYMEFQSKIQRLFGQETKEDKLRNYVATLIKRDKLIGYKKAKFCDPKYTVLINYARDYLPNDYNVKLSQTITHLLTTMVKNIFPEQNAIAGPTFQRKYFLLVEATSQLYRCIASIPPWLYYFLEAYQGSERIFGIILFLLYIVNKGIDLLPLIKFFLTAIQKLLSNMISSPITKYTELEPALCQELRKIVDAIAVPGKGLLACDESPSSLQDRFDEIGMENTETNRRDYRQMLFTADKSQFTQYISGVILHHETVYQKTSDDVELIELLRQRDVVPGIKVDRGLVPLFGAKEENTTEGLDNLQERCIQYKRDGCHFAKWRCTFTISETTPSQLAMVTNANVLARFASICQSARMVPIIEPEILNCGNHGINRALEVNEEVLSVIFHTLQEHRIYLEGMILKVAMVLSGIKNGANCTPQIIAEHTLAALQRTVPPAVPAVLFLSGGQSDTESVLNLNAIITYEGKKPWFLTFCYGRALQNAALHAWKGDPEKVQDAQATFLERAKLCSQASLGKLEPENGVCTRRSTTTR</sequence>
<evidence type="ECO:0000313" key="8">
    <source>
        <dbReference type="EMBL" id="OAD61297.1"/>
    </source>
</evidence>
<comment type="similarity">
    <text evidence="3">Belongs to the class I fructose-bisphosphate aldolase family.</text>
</comment>
<dbReference type="Pfam" id="PF00274">
    <property type="entry name" value="Glycolytic"/>
    <property type="match status" value="1"/>
</dbReference>
<dbReference type="Proteomes" id="UP000250275">
    <property type="component" value="Unassembled WGS sequence"/>
</dbReference>
<dbReference type="InterPro" id="IPR036969">
    <property type="entry name" value="Citrate_synthase_sf"/>
</dbReference>
<evidence type="ECO:0000256" key="1">
    <source>
        <dbReference type="ARBA" id="ARBA00000441"/>
    </source>
</evidence>
<evidence type="ECO:0000313" key="9">
    <source>
        <dbReference type="Proteomes" id="UP000250275"/>
    </source>
</evidence>
<dbReference type="OrthoDB" id="7677364at2759"/>
<dbReference type="SUPFAM" id="SSF51569">
    <property type="entry name" value="Aldolase"/>
    <property type="match status" value="1"/>
</dbReference>
<evidence type="ECO:0000256" key="7">
    <source>
        <dbReference type="ARBA" id="ARBA00023239"/>
    </source>
</evidence>
<keyword evidence="7" id="KW-0456">Lyase</keyword>
<dbReference type="AlphaFoldDB" id="A0A310SGB9"/>
<protein>
    <recommendedName>
        <fullName evidence="5">Fructose-bisphosphate aldolase</fullName>
        <ecNumber evidence="4">4.1.2.13</ecNumber>
    </recommendedName>
</protein>
<evidence type="ECO:0000256" key="2">
    <source>
        <dbReference type="ARBA" id="ARBA00004714"/>
    </source>
</evidence>
<organism evidence="8 9">
    <name type="scientific">Eufriesea mexicana</name>
    <dbReference type="NCBI Taxonomy" id="516756"/>
    <lineage>
        <taxon>Eukaryota</taxon>
        <taxon>Metazoa</taxon>
        <taxon>Ecdysozoa</taxon>
        <taxon>Arthropoda</taxon>
        <taxon>Hexapoda</taxon>
        <taxon>Insecta</taxon>
        <taxon>Pterygota</taxon>
        <taxon>Neoptera</taxon>
        <taxon>Endopterygota</taxon>
        <taxon>Hymenoptera</taxon>
        <taxon>Apocrita</taxon>
        <taxon>Aculeata</taxon>
        <taxon>Apoidea</taxon>
        <taxon>Anthophila</taxon>
        <taxon>Apidae</taxon>
        <taxon>Eufriesea</taxon>
    </lineage>
</organism>
<dbReference type="GO" id="GO:0004332">
    <property type="term" value="F:fructose-bisphosphate aldolase activity"/>
    <property type="evidence" value="ECO:0007669"/>
    <property type="project" value="UniProtKB-EC"/>
</dbReference>